<evidence type="ECO:0000313" key="2">
    <source>
        <dbReference type="EMBL" id="RHL44094.1"/>
    </source>
</evidence>
<feature type="transmembrane region" description="Helical" evidence="1">
    <location>
        <begin position="63"/>
        <end position="81"/>
    </location>
</feature>
<feature type="transmembrane region" description="Helical" evidence="1">
    <location>
        <begin position="34"/>
        <end position="51"/>
    </location>
</feature>
<evidence type="ECO:0000313" key="3">
    <source>
        <dbReference type="Proteomes" id="UP000283314"/>
    </source>
</evidence>
<keyword evidence="1" id="KW-0812">Transmembrane</keyword>
<sequence>MDLQCMQNKKINYIILCFSVGIGSSFISTIKMTIFKILLTCLICYVVANFLKKRKQGKLGQCNHFIIECIIIVSFALNQLLGNFTNIYKLNEFNIIELGIVLFCVISEGILLFKE</sequence>
<accession>A0A415L6P5</accession>
<dbReference type="Proteomes" id="UP000283314">
    <property type="component" value="Unassembled WGS sequence"/>
</dbReference>
<protein>
    <submittedName>
        <fullName evidence="2">Uncharacterized protein</fullName>
    </submittedName>
</protein>
<reference evidence="2 3" key="1">
    <citation type="submission" date="2018-08" db="EMBL/GenBank/DDBJ databases">
        <title>A genome reference for cultivated species of the human gut microbiota.</title>
        <authorList>
            <person name="Zou Y."/>
            <person name="Xue W."/>
            <person name="Luo G."/>
        </authorList>
    </citation>
    <scope>NUCLEOTIDE SEQUENCE [LARGE SCALE GENOMIC DNA]</scope>
    <source>
        <strain evidence="2 3">AF37-4</strain>
    </source>
</reference>
<comment type="caution">
    <text evidence="2">The sequence shown here is derived from an EMBL/GenBank/DDBJ whole genome shotgun (WGS) entry which is preliminary data.</text>
</comment>
<proteinExistence type="predicted"/>
<feature type="transmembrane region" description="Helical" evidence="1">
    <location>
        <begin position="93"/>
        <end position="113"/>
    </location>
</feature>
<keyword evidence="1" id="KW-0472">Membrane</keyword>
<dbReference type="AlphaFoldDB" id="A0A415L6P5"/>
<feature type="transmembrane region" description="Helical" evidence="1">
    <location>
        <begin position="12"/>
        <end position="28"/>
    </location>
</feature>
<organism evidence="2 3">
    <name type="scientific">Eubacterium ventriosum</name>
    <dbReference type="NCBI Taxonomy" id="39496"/>
    <lineage>
        <taxon>Bacteria</taxon>
        <taxon>Bacillati</taxon>
        <taxon>Bacillota</taxon>
        <taxon>Clostridia</taxon>
        <taxon>Eubacteriales</taxon>
        <taxon>Eubacteriaceae</taxon>
        <taxon>Eubacterium</taxon>
    </lineage>
</organism>
<gene>
    <name evidence="2" type="ORF">DW018_09930</name>
</gene>
<evidence type="ECO:0000256" key="1">
    <source>
        <dbReference type="SAM" id="Phobius"/>
    </source>
</evidence>
<name>A0A415L6P5_9FIRM</name>
<dbReference type="EMBL" id="QROT01000007">
    <property type="protein sequence ID" value="RHL44094.1"/>
    <property type="molecule type" value="Genomic_DNA"/>
</dbReference>
<keyword evidence="1" id="KW-1133">Transmembrane helix</keyword>